<dbReference type="Pfam" id="PF03992">
    <property type="entry name" value="ABM"/>
    <property type="match status" value="1"/>
</dbReference>
<dbReference type="PROSITE" id="PS51725">
    <property type="entry name" value="ABM"/>
    <property type="match status" value="1"/>
</dbReference>
<evidence type="ECO:0000259" key="1">
    <source>
        <dbReference type="PROSITE" id="PS51725"/>
    </source>
</evidence>
<dbReference type="Proteomes" id="UP000000365">
    <property type="component" value="Chromosome"/>
</dbReference>
<organism evidence="2 3">
    <name type="scientific">Methanocorpusculum labreanum (strain ATCC 43576 / DSM 4855 / Z)</name>
    <dbReference type="NCBI Taxonomy" id="410358"/>
    <lineage>
        <taxon>Archaea</taxon>
        <taxon>Methanobacteriati</taxon>
        <taxon>Methanobacteriota</taxon>
        <taxon>Stenosarchaea group</taxon>
        <taxon>Methanomicrobia</taxon>
        <taxon>Methanomicrobiales</taxon>
        <taxon>Methanocorpusculaceae</taxon>
        <taxon>Methanocorpusculum</taxon>
    </lineage>
</organism>
<keyword evidence="2" id="KW-0560">Oxidoreductase</keyword>
<dbReference type="eggNOG" id="arCOG04806">
    <property type="taxonomic scope" value="Archaea"/>
</dbReference>
<evidence type="ECO:0000313" key="3">
    <source>
        <dbReference type="Proteomes" id="UP000000365"/>
    </source>
</evidence>
<keyword evidence="3" id="KW-1185">Reference proteome</keyword>
<dbReference type="AlphaFoldDB" id="A2SSJ3"/>
<dbReference type="GO" id="GO:0004497">
    <property type="term" value="F:monooxygenase activity"/>
    <property type="evidence" value="ECO:0007669"/>
    <property type="project" value="UniProtKB-KW"/>
</dbReference>
<proteinExistence type="predicted"/>
<keyword evidence="2" id="KW-0503">Monooxygenase</keyword>
<dbReference type="KEGG" id="mla:Mlab_1130"/>
<protein>
    <submittedName>
        <fullName evidence="2">Antibiotic biosynthesis monooxygenase</fullName>
    </submittedName>
</protein>
<dbReference type="InterPro" id="IPR007138">
    <property type="entry name" value="ABM_dom"/>
</dbReference>
<dbReference type="EMBL" id="CP000559">
    <property type="protein sequence ID" value="ABN07299.1"/>
    <property type="molecule type" value="Genomic_DNA"/>
</dbReference>
<name>A2SSJ3_METLZ</name>
<dbReference type="STRING" id="410358.Mlab_1130"/>
<gene>
    <name evidence="2" type="ordered locus">Mlab_1130</name>
</gene>
<evidence type="ECO:0000313" key="2">
    <source>
        <dbReference type="EMBL" id="ABN07299.1"/>
    </source>
</evidence>
<reference evidence="2 3" key="1">
    <citation type="journal article" date="2009" name="Stand. Genomic Sci.">
        <title>Complete genome sequence of Methanocorpusculum labreanum type strain Z.</title>
        <authorList>
            <person name="Anderson I.J."/>
            <person name="Sieprawska-Lupa M."/>
            <person name="Goltsman E."/>
            <person name="Lapidus A."/>
            <person name="Copeland A."/>
            <person name="Glavina Del Rio T."/>
            <person name="Tice H."/>
            <person name="Dalin E."/>
            <person name="Barry K."/>
            <person name="Pitluck S."/>
            <person name="Hauser L."/>
            <person name="Land M."/>
            <person name="Lucas S."/>
            <person name="Richardson P."/>
            <person name="Whitman W.B."/>
            <person name="Kyrpides N.C."/>
        </authorList>
    </citation>
    <scope>NUCLEOTIDE SEQUENCE [LARGE SCALE GENOMIC DNA]</scope>
    <source>
        <strain evidence="3">ATCC 43576 / DSM 4855 / Z</strain>
    </source>
</reference>
<accession>A2SSJ3</accession>
<dbReference type="HOGENOM" id="CLU_131496_1_1_2"/>
<dbReference type="SUPFAM" id="SSF54909">
    <property type="entry name" value="Dimeric alpha+beta barrel"/>
    <property type="match status" value="1"/>
</dbReference>
<sequence length="125" mass="14647">MWTKEFGKYFAVVKAKSFEQALSKINDRILVNVKYAVIPGKRDEFLEKVVENDIITASRAEPGNYKYECYKPVDSEDILFLMEIWVSNKAQTLHSKTEHYQRLQSLKKEYVTNVTIEEYSINTIV</sequence>
<dbReference type="Gene3D" id="3.30.70.100">
    <property type="match status" value="1"/>
</dbReference>
<dbReference type="InterPro" id="IPR011008">
    <property type="entry name" value="Dimeric_a/b-barrel"/>
</dbReference>
<feature type="domain" description="ABM" evidence="1">
    <location>
        <begin position="29"/>
        <end position="119"/>
    </location>
</feature>